<evidence type="ECO:0000256" key="1">
    <source>
        <dbReference type="SAM" id="MobiDB-lite"/>
    </source>
</evidence>
<evidence type="ECO:0000313" key="2">
    <source>
        <dbReference type="Proteomes" id="UP001652580"/>
    </source>
</evidence>
<feature type="compositionally biased region" description="Polar residues" evidence="1">
    <location>
        <begin position="130"/>
        <end position="151"/>
    </location>
</feature>
<name>A0ABM3SMV0_BALAC</name>
<dbReference type="RefSeq" id="XP_057391159.1">
    <property type="nucleotide sequence ID" value="XM_057535176.1"/>
</dbReference>
<reference evidence="3" key="1">
    <citation type="submission" date="2025-08" db="UniProtKB">
        <authorList>
            <consortium name="RefSeq"/>
        </authorList>
    </citation>
    <scope>IDENTIFICATION</scope>
</reference>
<sequence length="417" mass="45499">MASWCVHLSVCPPVHRQGPPFTWCFVLIPVHGQVCTIRPGHLEVPYGSSTSALRCACAFGPLCLRLLGLLRPDGAVGEEVQVPQRLRPRAARWLPNFGQFNKYIEKLCNSSVKSKNAKNSNDASNPKNTPPANATKPLSANATKLPRQNTTNPPPWDAAKPRPGASSRGRRSPTQVSLPTDPLYILRGAQLLPSPAPVRTIKRNGISVASLTSVGPGQERTCPWRRERGSWSCYSRRKKTSAVGSSLLPPCDPSTFPHLRCSQARKRGERQGHSLPVADTPAHPHLFWMPEKGEGWQGPLGPLVSAGLPGQDPGPHPPRAGVCNPQIGLLAVAGAPSQCNLLPGRPSSSCGLPSCDCLNSSYVQEFTTSQGKYFPVFWFFEDETYSQGKRAFRSPSWSRTALTVTLFRKLELHIFED</sequence>
<proteinExistence type="predicted"/>
<feature type="region of interest" description="Disordered" evidence="1">
    <location>
        <begin position="114"/>
        <end position="179"/>
    </location>
</feature>
<protein>
    <submittedName>
        <fullName evidence="3">Uncharacterized protein LOC130705829</fullName>
    </submittedName>
</protein>
<dbReference type="Proteomes" id="UP001652580">
    <property type="component" value="Chromosome 20"/>
</dbReference>
<accession>A0ABM3SMV0</accession>
<feature type="compositionally biased region" description="Low complexity" evidence="1">
    <location>
        <begin position="114"/>
        <end position="127"/>
    </location>
</feature>
<gene>
    <name evidence="3" type="primary">LOC130705829</name>
</gene>
<organism evidence="2 3">
    <name type="scientific">Balaenoptera acutorostrata</name>
    <name type="common">Common minke whale</name>
    <name type="synonym">Balaena rostrata</name>
    <dbReference type="NCBI Taxonomy" id="9767"/>
    <lineage>
        <taxon>Eukaryota</taxon>
        <taxon>Metazoa</taxon>
        <taxon>Chordata</taxon>
        <taxon>Craniata</taxon>
        <taxon>Vertebrata</taxon>
        <taxon>Euteleostomi</taxon>
        <taxon>Mammalia</taxon>
        <taxon>Eutheria</taxon>
        <taxon>Laurasiatheria</taxon>
        <taxon>Artiodactyla</taxon>
        <taxon>Whippomorpha</taxon>
        <taxon>Cetacea</taxon>
        <taxon>Mysticeti</taxon>
        <taxon>Balaenopteridae</taxon>
        <taxon>Balaenoptera</taxon>
    </lineage>
</organism>
<dbReference type="GeneID" id="130705829"/>
<evidence type="ECO:0000313" key="3">
    <source>
        <dbReference type="RefSeq" id="XP_057391159.1"/>
    </source>
</evidence>
<keyword evidence="2" id="KW-1185">Reference proteome</keyword>